<dbReference type="AlphaFoldDB" id="A0A8C8SMZ5"/>
<dbReference type="Ensembl" id="ENSPCET00000023106.1">
    <property type="protein sequence ID" value="ENSPCEP00000022353.1"/>
    <property type="gene ID" value="ENSPCEG00000017073.1"/>
</dbReference>
<protein>
    <recommendedName>
        <fullName evidence="12">Protein PET100 homolog, mitochondrial</fullName>
    </recommendedName>
</protein>
<feature type="transmembrane region" description="Helical" evidence="9">
    <location>
        <begin position="7"/>
        <end position="24"/>
    </location>
</feature>
<keyword evidence="6" id="KW-0496">Mitochondrion</keyword>
<dbReference type="GO" id="GO:0051082">
    <property type="term" value="F:unfolded protein binding"/>
    <property type="evidence" value="ECO:0007669"/>
    <property type="project" value="TreeGrafter"/>
</dbReference>
<evidence type="ECO:0000256" key="2">
    <source>
        <dbReference type="ARBA" id="ARBA00004325"/>
    </source>
</evidence>
<comment type="similarity">
    <text evidence="8">Belongs to the PET100 family.</text>
</comment>
<name>A0A8C8SMZ5_9SAUR</name>
<keyword evidence="4" id="KW-0809">Transit peptide</keyword>
<keyword evidence="5 9" id="KW-1133">Transmembrane helix</keyword>
<reference evidence="10" key="2">
    <citation type="submission" date="2025-09" db="UniProtKB">
        <authorList>
            <consortium name="Ensembl"/>
        </authorList>
    </citation>
    <scope>IDENTIFICATION</scope>
</reference>
<sequence length="66" mass="7554">MGVKIELFRMVLYLTFPVAMFWISNQPQYFEEYVIKRKDWGWPHQGLLGTFLLSVEASNGTGSPAG</sequence>
<dbReference type="InterPro" id="IPR018625">
    <property type="entry name" value="Pet100"/>
</dbReference>
<organism evidence="10 11">
    <name type="scientific">Pelusios castaneus</name>
    <name type="common">West African mud turtle</name>
    <dbReference type="NCBI Taxonomy" id="367368"/>
    <lineage>
        <taxon>Eukaryota</taxon>
        <taxon>Metazoa</taxon>
        <taxon>Chordata</taxon>
        <taxon>Craniata</taxon>
        <taxon>Vertebrata</taxon>
        <taxon>Euteleostomi</taxon>
        <taxon>Archelosauria</taxon>
        <taxon>Testudinata</taxon>
        <taxon>Testudines</taxon>
        <taxon>Pleurodira</taxon>
        <taxon>Pelomedusidae</taxon>
        <taxon>Pelusios</taxon>
    </lineage>
</organism>
<reference evidence="10" key="1">
    <citation type="submission" date="2025-08" db="UniProtKB">
        <authorList>
            <consortium name="Ensembl"/>
        </authorList>
    </citation>
    <scope>IDENTIFICATION</scope>
</reference>
<evidence type="ECO:0000256" key="8">
    <source>
        <dbReference type="ARBA" id="ARBA00038077"/>
    </source>
</evidence>
<evidence type="ECO:0000256" key="3">
    <source>
        <dbReference type="ARBA" id="ARBA00022692"/>
    </source>
</evidence>
<accession>A0A8C8SMZ5</accession>
<proteinExistence type="inferred from homology"/>
<keyword evidence="7 9" id="KW-0472">Membrane</keyword>
<evidence type="ECO:0000256" key="1">
    <source>
        <dbReference type="ARBA" id="ARBA00004167"/>
    </source>
</evidence>
<dbReference type="Proteomes" id="UP000694393">
    <property type="component" value="Unplaced"/>
</dbReference>
<evidence type="ECO:0000256" key="4">
    <source>
        <dbReference type="ARBA" id="ARBA00022946"/>
    </source>
</evidence>
<evidence type="ECO:0000256" key="5">
    <source>
        <dbReference type="ARBA" id="ARBA00022989"/>
    </source>
</evidence>
<dbReference type="GO" id="GO:0005743">
    <property type="term" value="C:mitochondrial inner membrane"/>
    <property type="evidence" value="ECO:0007669"/>
    <property type="project" value="TreeGrafter"/>
</dbReference>
<keyword evidence="3 9" id="KW-0812">Transmembrane</keyword>
<evidence type="ECO:0000256" key="6">
    <source>
        <dbReference type="ARBA" id="ARBA00023128"/>
    </source>
</evidence>
<dbReference type="Pfam" id="PF09803">
    <property type="entry name" value="Pet100"/>
    <property type="match status" value="1"/>
</dbReference>
<evidence type="ECO:0000256" key="7">
    <source>
        <dbReference type="ARBA" id="ARBA00023136"/>
    </source>
</evidence>
<dbReference type="PANTHER" id="PTHR33968">
    <property type="entry name" value="PROTEIN PET100 HOMOLOG, MITOCHONDRIAL"/>
    <property type="match status" value="1"/>
</dbReference>
<comment type="subcellular location">
    <subcellularLocation>
        <location evidence="1">Membrane</location>
        <topology evidence="1">Single-pass membrane protein</topology>
    </subcellularLocation>
    <subcellularLocation>
        <location evidence="2">Mitochondrion membrane</location>
    </subcellularLocation>
</comment>
<evidence type="ECO:0000256" key="9">
    <source>
        <dbReference type="SAM" id="Phobius"/>
    </source>
</evidence>
<evidence type="ECO:0000313" key="10">
    <source>
        <dbReference type="Ensembl" id="ENSPCEP00000022353.1"/>
    </source>
</evidence>
<keyword evidence="11" id="KW-1185">Reference proteome</keyword>
<evidence type="ECO:0000313" key="11">
    <source>
        <dbReference type="Proteomes" id="UP000694393"/>
    </source>
</evidence>
<dbReference type="GO" id="GO:0033617">
    <property type="term" value="P:mitochondrial respiratory chain complex IV assembly"/>
    <property type="evidence" value="ECO:0007669"/>
    <property type="project" value="InterPro"/>
</dbReference>
<dbReference type="PANTHER" id="PTHR33968:SF1">
    <property type="entry name" value="PROTEIN PET100 HOMOLOG, MITOCHONDRIAL"/>
    <property type="match status" value="1"/>
</dbReference>
<evidence type="ECO:0008006" key="12">
    <source>
        <dbReference type="Google" id="ProtNLM"/>
    </source>
</evidence>